<dbReference type="AlphaFoldDB" id="A0A183FT24"/>
<keyword evidence="2" id="KW-1185">Reference proteome</keyword>
<evidence type="ECO:0000313" key="2">
    <source>
        <dbReference type="Proteomes" id="UP000050761"/>
    </source>
</evidence>
<dbReference type="Proteomes" id="UP000050761">
    <property type="component" value="Unassembled WGS sequence"/>
</dbReference>
<reference evidence="1 2" key="1">
    <citation type="submission" date="2018-11" db="EMBL/GenBank/DDBJ databases">
        <authorList>
            <consortium name="Pathogen Informatics"/>
        </authorList>
    </citation>
    <scope>NUCLEOTIDE SEQUENCE [LARGE SCALE GENOMIC DNA]</scope>
</reference>
<gene>
    <name evidence="1" type="ORF">HPBE_LOCUS11176</name>
</gene>
<accession>A0A183FT24</accession>
<sequence length="97" mass="11100">MCGTRPLNPEAQKRVIAAVCSRKKLCRWIFVVRCVNPPHDFLSPMHLNWDDNGYLVDGKLISNLRFADDTVLISTSTVKLEEMLNELNVASIRLNWT</sequence>
<dbReference type="EMBL" id="UZAH01027009">
    <property type="protein sequence ID" value="VDO87705.1"/>
    <property type="molecule type" value="Genomic_DNA"/>
</dbReference>
<proteinExistence type="predicted"/>
<evidence type="ECO:0000313" key="1">
    <source>
        <dbReference type="EMBL" id="VDO87705.1"/>
    </source>
</evidence>
<dbReference type="WBParaSite" id="HPBE_0001117501-mRNA-1">
    <property type="protein sequence ID" value="HPBE_0001117501-mRNA-1"/>
    <property type="gene ID" value="HPBE_0001117501"/>
</dbReference>
<dbReference type="OrthoDB" id="410104at2759"/>
<evidence type="ECO:0000313" key="3">
    <source>
        <dbReference type="WBParaSite" id="HPBE_0001117501-mRNA-1"/>
    </source>
</evidence>
<accession>A0A3P8CTL0</accession>
<name>A0A183FT24_HELPZ</name>
<reference evidence="3" key="2">
    <citation type="submission" date="2019-09" db="UniProtKB">
        <authorList>
            <consortium name="WormBaseParasite"/>
        </authorList>
    </citation>
    <scope>IDENTIFICATION</scope>
</reference>
<protein>
    <submittedName>
        <fullName evidence="3">Reverse transcriptase domain-containing protein</fullName>
    </submittedName>
</protein>
<organism evidence="2 3">
    <name type="scientific">Heligmosomoides polygyrus</name>
    <name type="common">Parasitic roundworm</name>
    <dbReference type="NCBI Taxonomy" id="6339"/>
    <lineage>
        <taxon>Eukaryota</taxon>
        <taxon>Metazoa</taxon>
        <taxon>Ecdysozoa</taxon>
        <taxon>Nematoda</taxon>
        <taxon>Chromadorea</taxon>
        <taxon>Rhabditida</taxon>
        <taxon>Rhabditina</taxon>
        <taxon>Rhabditomorpha</taxon>
        <taxon>Strongyloidea</taxon>
        <taxon>Heligmosomidae</taxon>
        <taxon>Heligmosomoides</taxon>
    </lineage>
</organism>